<dbReference type="EMBL" id="CACVKT020003223">
    <property type="protein sequence ID" value="CAC5382476.1"/>
    <property type="molecule type" value="Genomic_DNA"/>
</dbReference>
<name>A0A6J8BFW1_MYTCO</name>
<dbReference type="Proteomes" id="UP000507470">
    <property type="component" value="Unassembled WGS sequence"/>
</dbReference>
<accession>A0A6J8BFW1</accession>
<evidence type="ECO:0000313" key="2">
    <source>
        <dbReference type="EMBL" id="CAC5382476.1"/>
    </source>
</evidence>
<dbReference type="PROSITE" id="PS50835">
    <property type="entry name" value="IG_LIKE"/>
    <property type="match status" value="1"/>
</dbReference>
<sequence>MKRRNTYTFLKEKLLHLCVWVMRIRPVGLVLRTTLRRHHLSLKLTFIEKTNYGTQHFIIIFLHKVEKSIQIFQTLEDSKLLIRVEKGNFDLQISNVSISDEGFYRCDIYLVTGKPLIAEYILQLRKLPSNLTIDNETDEDTIIGREDQLLKITCNVESGSLPATIFWQHNGTILKTGGPNRLMYEFRTNRTHHNSKFTCGVKSKLTDEPLTKTIRLNIKCN</sequence>
<organism evidence="2 3">
    <name type="scientific">Mytilus coruscus</name>
    <name type="common">Sea mussel</name>
    <dbReference type="NCBI Taxonomy" id="42192"/>
    <lineage>
        <taxon>Eukaryota</taxon>
        <taxon>Metazoa</taxon>
        <taxon>Spiralia</taxon>
        <taxon>Lophotrochozoa</taxon>
        <taxon>Mollusca</taxon>
        <taxon>Bivalvia</taxon>
        <taxon>Autobranchia</taxon>
        <taxon>Pteriomorphia</taxon>
        <taxon>Mytilida</taxon>
        <taxon>Mytiloidea</taxon>
        <taxon>Mytilidae</taxon>
        <taxon>Mytilinae</taxon>
        <taxon>Mytilus</taxon>
    </lineage>
</organism>
<protein>
    <submittedName>
        <fullName evidence="2">CADM1</fullName>
    </submittedName>
</protein>
<dbReference type="Gene3D" id="2.60.40.10">
    <property type="entry name" value="Immunoglobulins"/>
    <property type="match status" value="2"/>
</dbReference>
<feature type="domain" description="Ig-like" evidence="1">
    <location>
        <begin position="128"/>
        <end position="215"/>
    </location>
</feature>
<dbReference type="InterPro" id="IPR007110">
    <property type="entry name" value="Ig-like_dom"/>
</dbReference>
<dbReference type="AlphaFoldDB" id="A0A6J8BFW1"/>
<evidence type="ECO:0000313" key="3">
    <source>
        <dbReference type="Proteomes" id="UP000507470"/>
    </source>
</evidence>
<dbReference type="OrthoDB" id="6272054at2759"/>
<dbReference type="InterPro" id="IPR013783">
    <property type="entry name" value="Ig-like_fold"/>
</dbReference>
<keyword evidence="3" id="KW-1185">Reference proteome</keyword>
<dbReference type="InterPro" id="IPR036179">
    <property type="entry name" value="Ig-like_dom_sf"/>
</dbReference>
<evidence type="ECO:0000259" key="1">
    <source>
        <dbReference type="PROSITE" id="PS50835"/>
    </source>
</evidence>
<reference evidence="2 3" key="1">
    <citation type="submission" date="2020-06" db="EMBL/GenBank/DDBJ databases">
        <authorList>
            <person name="Li R."/>
            <person name="Bekaert M."/>
        </authorList>
    </citation>
    <scope>NUCLEOTIDE SEQUENCE [LARGE SCALE GENOMIC DNA]</scope>
    <source>
        <strain evidence="3">wild</strain>
    </source>
</reference>
<proteinExistence type="predicted"/>
<gene>
    <name evidence="2" type="ORF">MCOR_18298</name>
</gene>
<dbReference type="SUPFAM" id="SSF48726">
    <property type="entry name" value="Immunoglobulin"/>
    <property type="match status" value="2"/>
</dbReference>